<evidence type="ECO:0000259" key="1">
    <source>
        <dbReference type="Pfam" id="PF03033"/>
    </source>
</evidence>
<dbReference type="Gene3D" id="3.40.50.2000">
    <property type="entry name" value="Glycogen Phosphorylase B"/>
    <property type="match status" value="2"/>
</dbReference>
<dbReference type="PANTHER" id="PTHR48050:SF13">
    <property type="entry name" value="STEROL 3-BETA-GLUCOSYLTRANSFERASE UGT80A2"/>
    <property type="match status" value="1"/>
</dbReference>
<dbReference type="PANTHER" id="PTHR48050">
    <property type="entry name" value="STEROL 3-BETA-GLUCOSYLTRANSFERASE"/>
    <property type="match status" value="1"/>
</dbReference>
<dbReference type="EMBL" id="BMPE01000001">
    <property type="protein sequence ID" value="GGK89034.1"/>
    <property type="molecule type" value="Genomic_DNA"/>
</dbReference>
<dbReference type="Proteomes" id="UP000604341">
    <property type="component" value="Unassembled WGS sequence"/>
</dbReference>
<evidence type="ECO:0000259" key="2">
    <source>
        <dbReference type="Pfam" id="PF06722"/>
    </source>
</evidence>
<dbReference type="InterPro" id="IPR002213">
    <property type="entry name" value="UDP_glucos_trans"/>
</dbReference>
<dbReference type="InterPro" id="IPR010610">
    <property type="entry name" value="EryCIII-like_C"/>
</dbReference>
<sequence length="419" mass="44354">MKVTIMALGTRGDVQPYVALGAGLRAAGHAVRLASHDTFRELVTGAGLDFAPMRGNVQEVVHSSEMRAALARGNMLEINRVSARATLAAALHWAQDGLNAARDADLLLAGIGGMNVAQALSEKLRVPLMEAHVVPFHPTRAFPGAIFPPGVARLGGWANRLSHVLTRQVMWQMFRAADTRARREVLDLPAAPLLGPRPLRRLPTLHGISPSVLPRPADWDAGQHLTGYWFLPQEDWTPLPALEAFLSAGPRPVAIGFGSMTTPDPQATTSSILGALERSGQRAVLLSGWGGLSAQDVPDTVFVTDSVPHDWLFPRVAAAVHHGGAGTTAAGLAAGVPNVIVPFFGDQPFWGERVRQLGVGPAPVPRRALHAQTLAAAITRAVTDPGLQERAAHLGARIRAENGVARAAEVVGTLTDFPA</sequence>
<keyword evidence="4" id="KW-1185">Reference proteome</keyword>
<reference evidence="4" key="1">
    <citation type="journal article" date="2019" name="Int. J. Syst. Evol. Microbiol.">
        <title>The Global Catalogue of Microorganisms (GCM) 10K type strain sequencing project: providing services to taxonomists for standard genome sequencing and annotation.</title>
        <authorList>
            <consortium name="The Broad Institute Genomics Platform"/>
            <consortium name="The Broad Institute Genome Sequencing Center for Infectious Disease"/>
            <person name="Wu L."/>
            <person name="Ma J."/>
        </authorList>
    </citation>
    <scope>NUCLEOTIDE SEQUENCE [LARGE SCALE GENOMIC DNA]</scope>
    <source>
        <strain evidence="4">JCM 19173</strain>
    </source>
</reference>
<gene>
    <name evidence="3" type="ORF">GCM10010844_04420</name>
</gene>
<feature type="domain" description="Glycosyltransferase family 28 N-terminal" evidence="1">
    <location>
        <begin position="3"/>
        <end position="91"/>
    </location>
</feature>
<organism evidence="3 4">
    <name type="scientific">Deinococcus radiotolerans</name>
    <dbReference type="NCBI Taxonomy" id="1309407"/>
    <lineage>
        <taxon>Bacteria</taxon>
        <taxon>Thermotogati</taxon>
        <taxon>Deinococcota</taxon>
        <taxon>Deinococci</taxon>
        <taxon>Deinococcales</taxon>
        <taxon>Deinococcaceae</taxon>
        <taxon>Deinococcus</taxon>
    </lineage>
</organism>
<evidence type="ECO:0000313" key="3">
    <source>
        <dbReference type="EMBL" id="GGK89034.1"/>
    </source>
</evidence>
<dbReference type="Pfam" id="PF03033">
    <property type="entry name" value="Glyco_transf_28"/>
    <property type="match status" value="1"/>
</dbReference>
<feature type="domain" description="Erythromycin biosynthesis protein CIII-like C-terminal" evidence="2">
    <location>
        <begin position="295"/>
        <end position="402"/>
    </location>
</feature>
<dbReference type="Pfam" id="PF06722">
    <property type="entry name" value="EryCIII-like_C"/>
    <property type="match status" value="1"/>
</dbReference>
<name>A0ABQ2FHE7_9DEIO</name>
<comment type="caution">
    <text evidence="3">The sequence shown here is derived from an EMBL/GenBank/DDBJ whole genome shotgun (WGS) entry which is preliminary data.</text>
</comment>
<dbReference type="InterPro" id="IPR004276">
    <property type="entry name" value="GlycoTrans_28_N"/>
</dbReference>
<evidence type="ECO:0000313" key="4">
    <source>
        <dbReference type="Proteomes" id="UP000604341"/>
    </source>
</evidence>
<dbReference type="SUPFAM" id="SSF53756">
    <property type="entry name" value="UDP-Glycosyltransferase/glycogen phosphorylase"/>
    <property type="match status" value="1"/>
</dbReference>
<protein>
    <recommendedName>
        <fullName evidence="5">Glycosyl transferase</fullName>
    </recommendedName>
</protein>
<accession>A0ABQ2FHE7</accession>
<dbReference type="RefSeq" id="WP_189067321.1">
    <property type="nucleotide sequence ID" value="NZ_BMPE01000001.1"/>
</dbReference>
<evidence type="ECO:0008006" key="5">
    <source>
        <dbReference type="Google" id="ProtNLM"/>
    </source>
</evidence>
<dbReference type="InterPro" id="IPR050426">
    <property type="entry name" value="Glycosyltransferase_28"/>
</dbReference>
<proteinExistence type="predicted"/>
<dbReference type="CDD" id="cd03784">
    <property type="entry name" value="GT1_Gtf-like"/>
    <property type="match status" value="1"/>
</dbReference>